<dbReference type="Gene3D" id="3.80.10.10">
    <property type="entry name" value="Ribonuclease Inhibitor"/>
    <property type="match status" value="1"/>
</dbReference>
<evidence type="ECO:0000313" key="2">
    <source>
        <dbReference type="Proteomes" id="UP000237144"/>
    </source>
</evidence>
<dbReference type="AlphaFoldDB" id="A0A2S5B6U4"/>
<evidence type="ECO:0000313" key="1">
    <source>
        <dbReference type="EMBL" id="POY72487.1"/>
    </source>
</evidence>
<keyword evidence="2" id="KW-1185">Reference proteome</keyword>
<dbReference type="OrthoDB" id="2520810at2759"/>
<protein>
    <recommendedName>
        <fullName evidence="3">F-box domain-containing protein</fullName>
    </recommendedName>
</protein>
<dbReference type="SUPFAM" id="SSF52047">
    <property type="entry name" value="RNI-like"/>
    <property type="match status" value="1"/>
</dbReference>
<gene>
    <name evidence="1" type="ORF">BMF94_4313</name>
</gene>
<reference evidence="1 2" key="1">
    <citation type="journal article" date="2018" name="Front. Microbiol.">
        <title>Prospects for Fungal Bioremediation of Acidic Radioactive Waste Sites: Characterization and Genome Sequence of Rhodotorula taiwanensis MD1149.</title>
        <authorList>
            <person name="Tkavc R."/>
            <person name="Matrosova V.Y."/>
            <person name="Grichenko O.E."/>
            <person name="Gostincar C."/>
            <person name="Volpe R.P."/>
            <person name="Klimenkova P."/>
            <person name="Gaidamakova E.K."/>
            <person name="Zhou C.E."/>
            <person name="Stewart B.J."/>
            <person name="Lyman M.G."/>
            <person name="Malfatti S.A."/>
            <person name="Rubinfeld B."/>
            <person name="Courtot M."/>
            <person name="Singh J."/>
            <person name="Dalgard C.L."/>
            <person name="Hamilton T."/>
            <person name="Frey K.G."/>
            <person name="Gunde-Cimerman N."/>
            <person name="Dugan L."/>
            <person name="Daly M.J."/>
        </authorList>
    </citation>
    <scope>NUCLEOTIDE SEQUENCE [LARGE SCALE GENOMIC DNA]</scope>
    <source>
        <strain evidence="1 2">MD1149</strain>
    </source>
</reference>
<organism evidence="1 2">
    <name type="scientific">Rhodotorula taiwanensis</name>
    <dbReference type="NCBI Taxonomy" id="741276"/>
    <lineage>
        <taxon>Eukaryota</taxon>
        <taxon>Fungi</taxon>
        <taxon>Dikarya</taxon>
        <taxon>Basidiomycota</taxon>
        <taxon>Pucciniomycotina</taxon>
        <taxon>Microbotryomycetes</taxon>
        <taxon>Sporidiobolales</taxon>
        <taxon>Sporidiobolaceae</taxon>
        <taxon>Rhodotorula</taxon>
    </lineage>
</organism>
<dbReference type="EMBL" id="PJQD01000048">
    <property type="protein sequence ID" value="POY72487.1"/>
    <property type="molecule type" value="Genomic_DNA"/>
</dbReference>
<comment type="caution">
    <text evidence="1">The sequence shown here is derived from an EMBL/GenBank/DDBJ whole genome shotgun (WGS) entry which is preliminary data.</text>
</comment>
<sequence>MDPQRSLDMAQAQQHYLPGSYPLTDSTRASPTMAEPTAESTVLETKAAFRLLDLPQEVILSVIAHVDVRDPSPTFPTGPCPELLRLAETNRWFHQECRARIWRSVRYVSESRYRPVEYRTMRSIATLRDLVRQRRTQGVTLPILALSVADFAADEGSMFGMRSATYATVDEEVPFLDLLQNLAQSTLQVLFMKHVELSRQGGERMLHAIRDSTTLSAIRFNQIDFWPDHADVVQAFPTLPRIKTLQVMHSDPELFQLVDKCPNLDSLLLWPSTRRIGPRIAVIKGLLPHLRLLSLDSVREAAAFRALADEIIRLSDLGTNLPLEELFLEGPVQPEDFAVLLAAIARLPHLKRLALYQVRNPKPALFEDLATAAPGLTALTIVGGDCQEGILWPLPLDAYLPVLSRFRSLRFFAFDRRSPPPVDHEGHPMLARQSRLEYDALSQLVRACPSLQEAVAIVSDVSEGTTGHFARFEREKGRRRIHVKLKTVNDFLISWDRWVRVEED</sequence>
<name>A0A2S5B6U4_9BASI</name>
<dbReference type="Proteomes" id="UP000237144">
    <property type="component" value="Unassembled WGS sequence"/>
</dbReference>
<evidence type="ECO:0008006" key="3">
    <source>
        <dbReference type="Google" id="ProtNLM"/>
    </source>
</evidence>
<accession>A0A2S5B6U4</accession>
<proteinExistence type="predicted"/>
<dbReference type="InterPro" id="IPR032675">
    <property type="entry name" value="LRR_dom_sf"/>
</dbReference>